<feature type="compositionally biased region" description="Basic residues" evidence="1">
    <location>
        <begin position="61"/>
        <end position="70"/>
    </location>
</feature>
<protein>
    <submittedName>
        <fullName evidence="2">Uncharacterized protein</fullName>
    </submittedName>
</protein>
<dbReference type="Proteomes" id="UP000324222">
    <property type="component" value="Unassembled WGS sequence"/>
</dbReference>
<feature type="region of interest" description="Disordered" evidence="1">
    <location>
        <begin position="1"/>
        <end position="89"/>
    </location>
</feature>
<sequence length="196" mass="21140">MSLDKRDKPEAVIVSRLKATRRNGRLCGGRRGGPLPPSSSPSSSPPLAPGRWVQTGERKVWERRRPRGRGRKGERGEGRERVKPHGRRGSEVAAAAITFRPSLSFLPSGFTTPINVVCGTPSSCACGRASTHTHTLQPCVRAEYKALCLHSLKGPTFSYIPVTIVSVCRGSGSVAAQEMGLVFAHSPCKAMDFMSM</sequence>
<feature type="compositionally biased region" description="Basic and acidic residues" evidence="1">
    <location>
        <begin position="1"/>
        <end position="10"/>
    </location>
</feature>
<proteinExistence type="predicted"/>
<evidence type="ECO:0000256" key="1">
    <source>
        <dbReference type="SAM" id="MobiDB-lite"/>
    </source>
</evidence>
<name>A0A5B7EPG1_PORTR</name>
<gene>
    <name evidence="2" type="ORF">E2C01_029868</name>
</gene>
<organism evidence="2 3">
    <name type="scientific">Portunus trituberculatus</name>
    <name type="common">Swimming crab</name>
    <name type="synonym">Neptunus trituberculatus</name>
    <dbReference type="NCBI Taxonomy" id="210409"/>
    <lineage>
        <taxon>Eukaryota</taxon>
        <taxon>Metazoa</taxon>
        <taxon>Ecdysozoa</taxon>
        <taxon>Arthropoda</taxon>
        <taxon>Crustacea</taxon>
        <taxon>Multicrustacea</taxon>
        <taxon>Malacostraca</taxon>
        <taxon>Eumalacostraca</taxon>
        <taxon>Eucarida</taxon>
        <taxon>Decapoda</taxon>
        <taxon>Pleocyemata</taxon>
        <taxon>Brachyura</taxon>
        <taxon>Eubrachyura</taxon>
        <taxon>Portunoidea</taxon>
        <taxon>Portunidae</taxon>
        <taxon>Portuninae</taxon>
        <taxon>Portunus</taxon>
    </lineage>
</organism>
<evidence type="ECO:0000313" key="3">
    <source>
        <dbReference type="Proteomes" id="UP000324222"/>
    </source>
</evidence>
<reference evidence="2 3" key="1">
    <citation type="submission" date="2019-05" db="EMBL/GenBank/DDBJ databases">
        <title>Another draft genome of Portunus trituberculatus and its Hox gene families provides insights of decapod evolution.</title>
        <authorList>
            <person name="Jeong J.-H."/>
            <person name="Song I."/>
            <person name="Kim S."/>
            <person name="Choi T."/>
            <person name="Kim D."/>
            <person name="Ryu S."/>
            <person name="Kim W."/>
        </authorList>
    </citation>
    <scope>NUCLEOTIDE SEQUENCE [LARGE SCALE GENOMIC DNA]</scope>
    <source>
        <tissue evidence="2">Muscle</tissue>
    </source>
</reference>
<dbReference type="AlphaFoldDB" id="A0A5B7EPG1"/>
<feature type="compositionally biased region" description="Pro residues" evidence="1">
    <location>
        <begin position="34"/>
        <end position="48"/>
    </location>
</feature>
<dbReference type="EMBL" id="VSRR010003510">
    <property type="protein sequence ID" value="MPC36411.1"/>
    <property type="molecule type" value="Genomic_DNA"/>
</dbReference>
<evidence type="ECO:0000313" key="2">
    <source>
        <dbReference type="EMBL" id="MPC36411.1"/>
    </source>
</evidence>
<comment type="caution">
    <text evidence="2">The sequence shown here is derived from an EMBL/GenBank/DDBJ whole genome shotgun (WGS) entry which is preliminary data.</text>
</comment>
<feature type="compositionally biased region" description="Basic and acidic residues" evidence="1">
    <location>
        <begin position="71"/>
        <end position="83"/>
    </location>
</feature>
<keyword evidence="3" id="KW-1185">Reference proteome</keyword>
<accession>A0A5B7EPG1</accession>